<name>A0ABW6VCY6_MICFU</name>
<evidence type="ECO:0000313" key="3">
    <source>
        <dbReference type="EMBL" id="MFF4777213.1"/>
    </source>
</evidence>
<protein>
    <submittedName>
        <fullName evidence="3">Universal stress protein</fullName>
    </submittedName>
</protein>
<organism evidence="3 4">
    <name type="scientific">Microtetraspora fusca</name>
    <dbReference type="NCBI Taxonomy" id="1997"/>
    <lineage>
        <taxon>Bacteria</taxon>
        <taxon>Bacillati</taxon>
        <taxon>Actinomycetota</taxon>
        <taxon>Actinomycetes</taxon>
        <taxon>Streptosporangiales</taxon>
        <taxon>Streptosporangiaceae</taxon>
        <taxon>Microtetraspora</taxon>
    </lineage>
</organism>
<gene>
    <name evidence="3" type="ORF">ACFY05_30595</name>
</gene>
<dbReference type="Proteomes" id="UP001602119">
    <property type="component" value="Unassembled WGS sequence"/>
</dbReference>
<proteinExistence type="inferred from homology"/>
<comment type="caution">
    <text evidence="3">The sequence shown here is derived from an EMBL/GenBank/DDBJ whole genome shotgun (WGS) entry which is preliminary data.</text>
</comment>
<evidence type="ECO:0000256" key="1">
    <source>
        <dbReference type="ARBA" id="ARBA00008791"/>
    </source>
</evidence>
<dbReference type="PANTHER" id="PTHR46553:SF3">
    <property type="entry name" value="ADENINE NUCLEOTIDE ALPHA HYDROLASES-LIKE SUPERFAMILY PROTEIN"/>
    <property type="match status" value="1"/>
</dbReference>
<dbReference type="InterPro" id="IPR014729">
    <property type="entry name" value="Rossmann-like_a/b/a_fold"/>
</dbReference>
<dbReference type="RefSeq" id="WP_066943807.1">
    <property type="nucleotide sequence ID" value="NZ_BBYK01000054.1"/>
</dbReference>
<feature type="domain" description="UspA" evidence="2">
    <location>
        <begin position="144"/>
        <end position="279"/>
    </location>
</feature>
<dbReference type="Gene3D" id="3.40.50.620">
    <property type="entry name" value="HUPs"/>
    <property type="match status" value="2"/>
</dbReference>
<dbReference type="SUPFAM" id="SSF52402">
    <property type="entry name" value="Adenine nucleotide alpha hydrolases-like"/>
    <property type="match status" value="2"/>
</dbReference>
<dbReference type="InterPro" id="IPR006016">
    <property type="entry name" value="UspA"/>
</dbReference>
<dbReference type="PRINTS" id="PR01438">
    <property type="entry name" value="UNVRSLSTRESS"/>
</dbReference>
<comment type="similarity">
    <text evidence="1">Belongs to the universal stress protein A family.</text>
</comment>
<dbReference type="EMBL" id="JBIAXI010000022">
    <property type="protein sequence ID" value="MFF4777213.1"/>
    <property type="molecule type" value="Genomic_DNA"/>
</dbReference>
<evidence type="ECO:0000259" key="2">
    <source>
        <dbReference type="Pfam" id="PF00582"/>
    </source>
</evidence>
<reference evidence="3 4" key="1">
    <citation type="submission" date="2024-10" db="EMBL/GenBank/DDBJ databases">
        <title>The Natural Products Discovery Center: Release of the First 8490 Sequenced Strains for Exploring Actinobacteria Biosynthetic Diversity.</title>
        <authorList>
            <person name="Kalkreuter E."/>
            <person name="Kautsar S.A."/>
            <person name="Yang D."/>
            <person name="Bader C.D."/>
            <person name="Teijaro C.N."/>
            <person name="Fluegel L."/>
            <person name="Davis C.M."/>
            <person name="Simpson J.R."/>
            <person name="Lauterbach L."/>
            <person name="Steele A.D."/>
            <person name="Gui C."/>
            <person name="Meng S."/>
            <person name="Li G."/>
            <person name="Viehrig K."/>
            <person name="Ye F."/>
            <person name="Su P."/>
            <person name="Kiefer A.F."/>
            <person name="Nichols A."/>
            <person name="Cepeda A.J."/>
            <person name="Yan W."/>
            <person name="Fan B."/>
            <person name="Jiang Y."/>
            <person name="Adhikari A."/>
            <person name="Zheng C.-J."/>
            <person name="Schuster L."/>
            <person name="Cowan T.M."/>
            <person name="Smanski M.J."/>
            <person name="Chevrette M.G."/>
            <person name="De Carvalho L.P.S."/>
            <person name="Shen B."/>
        </authorList>
    </citation>
    <scope>NUCLEOTIDE SEQUENCE [LARGE SCALE GENOMIC DNA]</scope>
    <source>
        <strain evidence="3 4">NPDC001281</strain>
    </source>
</reference>
<feature type="domain" description="UspA" evidence="2">
    <location>
        <begin position="2"/>
        <end position="137"/>
    </location>
</feature>
<keyword evidence="4" id="KW-1185">Reference proteome</keyword>
<sequence>MIIVGVDGSAAGLEAAAWAAREAALRGAPLRVVHAMPKWASEMPPHGPYTDVARWMREGADSVVAEALDRIGEQEGDVAVESALLPGDARTALIKAAKEAELLVVGNHGLGGFRGLLLGSVALGVAGRAPSPVVVVRTLPAEGRRRIVVGVDGSPSNADAVEFAFAEAALQDVELHAVHAWRGLVAGGGFEAAASAQEEDGLRAMLSEALAGPARRHPEVKVTEHVVNGHPVEVLKEASTGAGLLVVGSRGRGDLAGLVLGSVSNALLQHADCPVAVTPPPREP</sequence>
<dbReference type="PANTHER" id="PTHR46553">
    <property type="entry name" value="ADENINE NUCLEOTIDE ALPHA HYDROLASES-LIKE SUPERFAMILY PROTEIN"/>
    <property type="match status" value="1"/>
</dbReference>
<dbReference type="Pfam" id="PF00582">
    <property type="entry name" value="Usp"/>
    <property type="match status" value="2"/>
</dbReference>
<evidence type="ECO:0000313" key="4">
    <source>
        <dbReference type="Proteomes" id="UP001602119"/>
    </source>
</evidence>
<dbReference type="InterPro" id="IPR006015">
    <property type="entry name" value="Universal_stress_UspA"/>
</dbReference>
<accession>A0ABW6VCY6</accession>